<dbReference type="AlphaFoldDB" id="A0A939F697"/>
<keyword evidence="2" id="KW-0812">Transmembrane</keyword>
<keyword evidence="2" id="KW-0472">Membrane</keyword>
<reference evidence="3" key="1">
    <citation type="submission" date="2021-03" db="EMBL/GenBank/DDBJ databases">
        <title>Streptomyces poriferae sp. nov., a novel marine sponge-derived Actinobacteria species with anti-MRSA activity.</title>
        <authorList>
            <person name="Sandoval-Powers M."/>
            <person name="Kralova S."/>
            <person name="Nguyen G.-S."/>
            <person name="Fawwal D."/>
            <person name="Degnes K."/>
            <person name="Klinkenberg G."/>
            <person name="Sletta H."/>
            <person name="Wentzel A."/>
            <person name="Liles M.R."/>
        </authorList>
    </citation>
    <scope>NUCLEOTIDE SEQUENCE</scope>
    <source>
        <strain evidence="3">DSM 41794</strain>
    </source>
</reference>
<accession>A0A939F697</accession>
<feature type="transmembrane region" description="Helical" evidence="2">
    <location>
        <begin position="189"/>
        <end position="214"/>
    </location>
</feature>
<evidence type="ECO:0008006" key="5">
    <source>
        <dbReference type="Google" id="ProtNLM"/>
    </source>
</evidence>
<name>A0A939F697_9ACTN</name>
<feature type="region of interest" description="Disordered" evidence="1">
    <location>
        <begin position="1"/>
        <end position="23"/>
    </location>
</feature>
<feature type="transmembrane region" description="Helical" evidence="2">
    <location>
        <begin position="41"/>
        <end position="58"/>
    </location>
</feature>
<gene>
    <name evidence="3" type="ORF">J0695_12580</name>
</gene>
<dbReference type="EMBL" id="JAFLRJ010000111">
    <property type="protein sequence ID" value="MBO0512636.1"/>
    <property type="molecule type" value="Genomic_DNA"/>
</dbReference>
<evidence type="ECO:0000256" key="1">
    <source>
        <dbReference type="SAM" id="MobiDB-lite"/>
    </source>
</evidence>
<evidence type="ECO:0000313" key="4">
    <source>
        <dbReference type="Proteomes" id="UP000664167"/>
    </source>
</evidence>
<sequence>MSTSTSPHPAPAPAPAKTAKTSRLRPSGQLWTVLRLHRTALWVWVAFVVISIGVLLWVRYGSTGVDAAATLAGCGTAGHRACDEWMWSDTALVTTRDRLLEIGQVLRNLAPVVAAWAGAALIGRELENGTAELAWTQSVSPARWLATKLAVPAAFLTVGAGVLVASYRMLLDWSVTHHMLRAGYEKYTLYFNIGPATVAYTLLGLAVGALAALLLRRAVPALVAGAAAAWLLTVAIAPWRGSLWPVGAVGDSSLWHLPGSDSCGGGIYNHNLIDSVDPCISAQPADHYLPVQLVETGIVLALAAVLVLISFRVLHRRNA</sequence>
<dbReference type="RefSeq" id="WP_206962074.1">
    <property type="nucleotide sequence ID" value="NZ_BAAAJJ010000026.1"/>
</dbReference>
<feature type="transmembrane region" description="Helical" evidence="2">
    <location>
        <begin position="221"/>
        <end position="239"/>
    </location>
</feature>
<keyword evidence="4" id="KW-1185">Reference proteome</keyword>
<keyword evidence="2" id="KW-1133">Transmembrane helix</keyword>
<feature type="transmembrane region" description="Helical" evidence="2">
    <location>
        <begin position="149"/>
        <end position="169"/>
    </location>
</feature>
<feature type="transmembrane region" description="Helical" evidence="2">
    <location>
        <begin position="296"/>
        <end position="314"/>
    </location>
</feature>
<evidence type="ECO:0000313" key="3">
    <source>
        <dbReference type="EMBL" id="MBO0512636.1"/>
    </source>
</evidence>
<proteinExistence type="predicted"/>
<protein>
    <recommendedName>
        <fullName evidence="5">ABC transporter permease</fullName>
    </recommendedName>
</protein>
<organism evidence="3 4">
    <name type="scientific">Streptomyces beijiangensis</name>
    <dbReference type="NCBI Taxonomy" id="163361"/>
    <lineage>
        <taxon>Bacteria</taxon>
        <taxon>Bacillati</taxon>
        <taxon>Actinomycetota</taxon>
        <taxon>Actinomycetes</taxon>
        <taxon>Kitasatosporales</taxon>
        <taxon>Streptomycetaceae</taxon>
        <taxon>Streptomyces</taxon>
    </lineage>
</organism>
<comment type="caution">
    <text evidence="3">The sequence shown here is derived from an EMBL/GenBank/DDBJ whole genome shotgun (WGS) entry which is preliminary data.</text>
</comment>
<evidence type="ECO:0000256" key="2">
    <source>
        <dbReference type="SAM" id="Phobius"/>
    </source>
</evidence>
<dbReference type="Proteomes" id="UP000664167">
    <property type="component" value="Unassembled WGS sequence"/>
</dbReference>